<evidence type="ECO:0008006" key="5">
    <source>
        <dbReference type="Google" id="ProtNLM"/>
    </source>
</evidence>
<dbReference type="GO" id="GO:0003723">
    <property type="term" value="F:RNA binding"/>
    <property type="evidence" value="ECO:0007669"/>
    <property type="project" value="InterPro"/>
</dbReference>
<sequence>MNLTKKIDFRSKHQYALPNSLFSVISLLKSSKQTIEISQIHGFMVKTGIDNNPFAVSKLLASSIEEVKYAALIFDTVQNPNLFMYNTMLRAYSTSDDPRQAFSVFNNLRAKGIELDQFSFITVLKACAREMAIKTGQGIHVIVLTSGYLMFTNVKNILLHFYGVCKRNRDAQKLFDEFPEKNDLVSWNTLMGAYLQATLPFETTKLFRQMFRSGLQVSATTLLSVLSAFADVGDPIGGMSIHGHSIKTGFCSNLNVVTCLIEMYTKTGDIDSGRRIFDGVVEKDVILWNCMIDKYAKAGLLEQAIALLQTVKLQGVKPNSSTVAGLLTACAASGSIKLGCCLSDYVEKEGLELDAILGTALVDMFAKCGFLDKAIQIFERMVSKDVKSWTAMILGYGVHGQARKAVALFLRMEQEGFRPNEVTFLGTLSACSHGGLVIEAMKCFERMVRVYGFSPKIEHYGCLIDLLGRAGLLEEAHDLIERLPVRSDATAWRALLAACRVYGNVELGERVKRMLAEIDDQHPTDSILLSYTYAVAGRLPGHSRCQEKEEQRTQANNGNKLVEKRERIVKEAGCSAIEIDNYSWLELF</sequence>
<dbReference type="Gene3D" id="1.25.40.10">
    <property type="entry name" value="Tetratricopeptide repeat domain"/>
    <property type="match status" value="4"/>
</dbReference>
<feature type="repeat" description="PPR" evidence="2">
    <location>
        <begin position="284"/>
        <end position="318"/>
    </location>
</feature>
<dbReference type="EMBL" id="KK914318">
    <property type="protein sequence ID" value="KDP41178.1"/>
    <property type="molecule type" value="Genomic_DNA"/>
</dbReference>
<proteinExistence type="predicted"/>
<dbReference type="NCBIfam" id="TIGR00756">
    <property type="entry name" value="PPR"/>
    <property type="match status" value="4"/>
</dbReference>
<organism evidence="3 4">
    <name type="scientific">Jatropha curcas</name>
    <name type="common">Barbados nut</name>
    <dbReference type="NCBI Taxonomy" id="180498"/>
    <lineage>
        <taxon>Eukaryota</taxon>
        <taxon>Viridiplantae</taxon>
        <taxon>Streptophyta</taxon>
        <taxon>Embryophyta</taxon>
        <taxon>Tracheophyta</taxon>
        <taxon>Spermatophyta</taxon>
        <taxon>Magnoliopsida</taxon>
        <taxon>eudicotyledons</taxon>
        <taxon>Gunneridae</taxon>
        <taxon>Pentapetalae</taxon>
        <taxon>rosids</taxon>
        <taxon>fabids</taxon>
        <taxon>Malpighiales</taxon>
        <taxon>Euphorbiaceae</taxon>
        <taxon>Crotonoideae</taxon>
        <taxon>Jatropheae</taxon>
        <taxon>Jatropha</taxon>
    </lineage>
</organism>
<dbReference type="Proteomes" id="UP000027138">
    <property type="component" value="Unassembled WGS sequence"/>
</dbReference>
<dbReference type="PROSITE" id="PS51375">
    <property type="entry name" value="PPR"/>
    <property type="match status" value="5"/>
</dbReference>
<evidence type="ECO:0000313" key="3">
    <source>
        <dbReference type="EMBL" id="KDP41178.1"/>
    </source>
</evidence>
<dbReference type="PANTHER" id="PTHR47926">
    <property type="entry name" value="PENTATRICOPEPTIDE REPEAT-CONTAINING PROTEIN"/>
    <property type="match status" value="1"/>
</dbReference>
<dbReference type="OrthoDB" id="185373at2759"/>
<keyword evidence="1" id="KW-0677">Repeat</keyword>
<keyword evidence="4" id="KW-1185">Reference proteome</keyword>
<reference evidence="3 4" key="1">
    <citation type="journal article" date="2014" name="PLoS ONE">
        <title>Global Analysis of Gene Expression Profiles in Physic Nut (Jatropha curcas L.) Seedlings Exposed to Salt Stress.</title>
        <authorList>
            <person name="Zhang L."/>
            <person name="Zhang C."/>
            <person name="Wu P."/>
            <person name="Chen Y."/>
            <person name="Li M."/>
            <person name="Jiang H."/>
            <person name="Wu G."/>
        </authorList>
    </citation>
    <scope>NUCLEOTIDE SEQUENCE [LARGE SCALE GENOMIC DNA]</scope>
    <source>
        <strain evidence="4">cv. GZQX0401</strain>
        <tissue evidence="3">Young leaves</tissue>
    </source>
</reference>
<dbReference type="Pfam" id="PF13041">
    <property type="entry name" value="PPR_2"/>
    <property type="match status" value="3"/>
</dbReference>
<evidence type="ECO:0000313" key="4">
    <source>
        <dbReference type="Proteomes" id="UP000027138"/>
    </source>
</evidence>
<dbReference type="GO" id="GO:0009451">
    <property type="term" value="P:RNA modification"/>
    <property type="evidence" value="ECO:0007669"/>
    <property type="project" value="InterPro"/>
</dbReference>
<gene>
    <name evidence="3" type="ORF">JCGZ_15585</name>
</gene>
<feature type="repeat" description="PPR" evidence="2">
    <location>
        <begin position="81"/>
        <end position="115"/>
    </location>
</feature>
<dbReference type="InterPro" id="IPR011990">
    <property type="entry name" value="TPR-like_helical_dom_sf"/>
</dbReference>
<dbReference type="KEGG" id="jcu:105630418"/>
<protein>
    <recommendedName>
        <fullName evidence="5">Pentacotripeptide-repeat region of PRORP domain-containing protein</fullName>
    </recommendedName>
</protein>
<dbReference type="Pfam" id="PF01535">
    <property type="entry name" value="PPR"/>
    <property type="match status" value="2"/>
</dbReference>
<evidence type="ECO:0000256" key="2">
    <source>
        <dbReference type="PROSITE-ProRule" id="PRU00708"/>
    </source>
</evidence>
<evidence type="ECO:0000256" key="1">
    <source>
        <dbReference type="ARBA" id="ARBA00022737"/>
    </source>
</evidence>
<dbReference type="PANTHER" id="PTHR47926:SF490">
    <property type="entry name" value="REPEAT-LIKE SUPERFAMILY PROTEIN, PUTATIVE-RELATED"/>
    <property type="match status" value="1"/>
</dbReference>
<dbReference type="InterPro" id="IPR046960">
    <property type="entry name" value="PPR_At4g14850-like_plant"/>
</dbReference>
<feature type="repeat" description="PPR" evidence="2">
    <location>
        <begin position="354"/>
        <end position="384"/>
    </location>
</feature>
<feature type="repeat" description="PPR" evidence="2">
    <location>
        <begin position="183"/>
        <end position="217"/>
    </location>
</feature>
<dbReference type="InterPro" id="IPR002885">
    <property type="entry name" value="PPR_rpt"/>
</dbReference>
<accession>A0A067L1U6</accession>
<name>A0A067L1U6_JATCU</name>
<dbReference type="FunFam" id="1.25.40.10:FF:001093">
    <property type="entry name" value="Pentatricopeptide repeat-containing protein At2g34400"/>
    <property type="match status" value="1"/>
</dbReference>
<dbReference type="FunFam" id="1.25.40.10:FF:000196">
    <property type="entry name" value="Pentatricopeptide repeat-containing protein At4g14850"/>
    <property type="match status" value="1"/>
</dbReference>
<dbReference type="AlphaFoldDB" id="A0A067L1U6"/>
<feature type="repeat" description="PPR" evidence="2">
    <location>
        <begin position="385"/>
        <end position="419"/>
    </location>
</feature>